<dbReference type="OrthoDB" id="164951at2759"/>
<reference evidence="1 2" key="1">
    <citation type="submission" date="2014-06" db="EMBL/GenBank/DDBJ databases">
        <authorList>
            <consortium name="DOE Joint Genome Institute"/>
            <person name="Kuo A."/>
            <person name="Kohler A."/>
            <person name="Nagy L.G."/>
            <person name="Floudas D."/>
            <person name="Copeland A."/>
            <person name="Barry K.W."/>
            <person name="Cichocki N."/>
            <person name="Veneault-Fourrey C."/>
            <person name="LaButti K."/>
            <person name="Lindquist E.A."/>
            <person name="Lipzen A."/>
            <person name="Lundell T."/>
            <person name="Morin E."/>
            <person name="Murat C."/>
            <person name="Sun H."/>
            <person name="Tunlid A."/>
            <person name="Henrissat B."/>
            <person name="Grigoriev I.V."/>
            <person name="Hibbett D.S."/>
            <person name="Martin F."/>
            <person name="Nordberg H.P."/>
            <person name="Cantor M.N."/>
            <person name="Hua S.X."/>
        </authorList>
    </citation>
    <scope>NUCLEOTIDE SEQUENCE [LARGE SCALE GENOMIC DNA]</scope>
    <source>
        <strain evidence="1 2">ATCC 200175</strain>
    </source>
</reference>
<evidence type="ECO:0000313" key="1">
    <source>
        <dbReference type="EMBL" id="KIJ06860.1"/>
    </source>
</evidence>
<dbReference type="EMBL" id="KN820125">
    <property type="protein sequence ID" value="KIJ06860.1"/>
    <property type="molecule type" value="Genomic_DNA"/>
</dbReference>
<name>A0A0C9SVW3_PAXIN</name>
<sequence>MNTDPDDEFLALENSSEDDPYTDPMFQYAFSCTPNKCSDKALALFMTYKGFHEDLGQSMVKAIQAAFKDMWENSDTYHGKWHLDVVKQQWEGNLVESAEVEDILKSLKHKTNSEDGTENMPSWCRRIT</sequence>
<gene>
    <name evidence="1" type="ORF">PAXINDRAFT_19939</name>
</gene>
<keyword evidence="2" id="KW-1185">Reference proteome</keyword>
<dbReference type="AlphaFoldDB" id="A0A0C9SVW3"/>
<proteinExistence type="predicted"/>
<accession>A0A0C9SVW3</accession>
<protein>
    <submittedName>
        <fullName evidence="1">Unplaced genomic scaffold PAXINscaffold_803, whole genome shotgun sequence</fullName>
    </submittedName>
</protein>
<evidence type="ECO:0000313" key="2">
    <source>
        <dbReference type="Proteomes" id="UP000053647"/>
    </source>
</evidence>
<dbReference type="HOGENOM" id="CLU_160847_0_0_1"/>
<organism evidence="1 2">
    <name type="scientific">Paxillus involutus ATCC 200175</name>
    <dbReference type="NCBI Taxonomy" id="664439"/>
    <lineage>
        <taxon>Eukaryota</taxon>
        <taxon>Fungi</taxon>
        <taxon>Dikarya</taxon>
        <taxon>Basidiomycota</taxon>
        <taxon>Agaricomycotina</taxon>
        <taxon>Agaricomycetes</taxon>
        <taxon>Agaricomycetidae</taxon>
        <taxon>Boletales</taxon>
        <taxon>Paxilineae</taxon>
        <taxon>Paxillaceae</taxon>
        <taxon>Paxillus</taxon>
    </lineage>
</organism>
<reference evidence="2" key="2">
    <citation type="submission" date="2015-01" db="EMBL/GenBank/DDBJ databases">
        <title>Evolutionary Origins and Diversification of the Mycorrhizal Mutualists.</title>
        <authorList>
            <consortium name="DOE Joint Genome Institute"/>
            <consortium name="Mycorrhizal Genomics Consortium"/>
            <person name="Kohler A."/>
            <person name="Kuo A."/>
            <person name="Nagy L.G."/>
            <person name="Floudas D."/>
            <person name="Copeland A."/>
            <person name="Barry K.W."/>
            <person name="Cichocki N."/>
            <person name="Veneault-Fourrey C."/>
            <person name="LaButti K."/>
            <person name="Lindquist E.A."/>
            <person name="Lipzen A."/>
            <person name="Lundell T."/>
            <person name="Morin E."/>
            <person name="Murat C."/>
            <person name="Riley R."/>
            <person name="Ohm R."/>
            <person name="Sun H."/>
            <person name="Tunlid A."/>
            <person name="Henrissat B."/>
            <person name="Grigoriev I.V."/>
            <person name="Hibbett D.S."/>
            <person name="Martin F."/>
        </authorList>
    </citation>
    <scope>NUCLEOTIDE SEQUENCE [LARGE SCALE GENOMIC DNA]</scope>
    <source>
        <strain evidence="2">ATCC 200175</strain>
    </source>
</reference>
<dbReference type="Proteomes" id="UP000053647">
    <property type="component" value="Unassembled WGS sequence"/>
</dbReference>